<name>A0A0R3K0S2_CALMK</name>
<dbReference type="STRING" id="908809.ABG79_01668"/>
<reference evidence="1 2" key="1">
    <citation type="submission" date="2015-09" db="EMBL/GenBank/DDBJ databases">
        <title>Draft genome sequence of a Caloramator mitchellensis, a moderate thermophile from the Great Artesian Basin of Australia.</title>
        <authorList>
            <person name="Patel B.K."/>
        </authorList>
    </citation>
    <scope>NUCLEOTIDE SEQUENCE [LARGE SCALE GENOMIC DNA]</scope>
    <source>
        <strain evidence="1 2">VF08</strain>
    </source>
</reference>
<evidence type="ECO:0000313" key="2">
    <source>
        <dbReference type="Proteomes" id="UP000052015"/>
    </source>
</evidence>
<protein>
    <submittedName>
        <fullName evidence="1">Uncharacterized protein</fullName>
    </submittedName>
</protein>
<comment type="caution">
    <text evidence="1">The sequence shown here is derived from an EMBL/GenBank/DDBJ whole genome shotgun (WGS) entry which is preliminary data.</text>
</comment>
<dbReference type="EMBL" id="LKHP01000009">
    <property type="protein sequence ID" value="KRQ86466.1"/>
    <property type="molecule type" value="Genomic_DNA"/>
</dbReference>
<gene>
    <name evidence="1" type="ORF">ABG79_01668</name>
</gene>
<dbReference type="Proteomes" id="UP000052015">
    <property type="component" value="Unassembled WGS sequence"/>
</dbReference>
<proteinExistence type="predicted"/>
<sequence>MIKNLILSAWHLRLSFFVAISVKYTSLVAENKQFFELTKLFTVMYNILNRFSKTVKYAWVGEFYV</sequence>
<dbReference type="AlphaFoldDB" id="A0A0R3K0S2"/>
<keyword evidence="2" id="KW-1185">Reference proteome</keyword>
<accession>A0A0R3K0S2</accession>
<evidence type="ECO:0000313" key="1">
    <source>
        <dbReference type="EMBL" id="KRQ86466.1"/>
    </source>
</evidence>
<organism evidence="1 2">
    <name type="scientific">Caloramator mitchellensis</name>
    <dbReference type="NCBI Taxonomy" id="908809"/>
    <lineage>
        <taxon>Bacteria</taxon>
        <taxon>Bacillati</taxon>
        <taxon>Bacillota</taxon>
        <taxon>Clostridia</taxon>
        <taxon>Eubacteriales</taxon>
        <taxon>Clostridiaceae</taxon>
        <taxon>Caloramator</taxon>
    </lineage>
</organism>